<organism evidence="3 4">
    <name type="scientific">Cherax quadricarinatus</name>
    <name type="common">Australian red claw crayfish</name>
    <dbReference type="NCBI Taxonomy" id="27406"/>
    <lineage>
        <taxon>Eukaryota</taxon>
        <taxon>Metazoa</taxon>
        <taxon>Ecdysozoa</taxon>
        <taxon>Arthropoda</taxon>
        <taxon>Crustacea</taxon>
        <taxon>Multicrustacea</taxon>
        <taxon>Malacostraca</taxon>
        <taxon>Eumalacostraca</taxon>
        <taxon>Eucarida</taxon>
        <taxon>Decapoda</taxon>
        <taxon>Pleocyemata</taxon>
        <taxon>Astacidea</taxon>
        <taxon>Parastacoidea</taxon>
        <taxon>Parastacidae</taxon>
        <taxon>Cherax</taxon>
    </lineage>
</organism>
<gene>
    <name evidence="3" type="ORF">OTU49_008874</name>
</gene>
<keyword evidence="4" id="KW-1185">Reference proteome</keyword>
<keyword evidence="2" id="KW-0732">Signal</keyword>
<comment type="caution">
    <text evidence="3">The sequence shown here is derived from an EMBL/GenBank/DDBJ whole genome shotgun (WGS) entry which is preliminary data.</text>
</comment>
<feature type="compositionally biased region" description="Polar residues" evidence="1">
    <location>
        <begin position="138"/>
        <end position="152"/>
    </location>
</feature>
<dbReference type="EMBL" id="JARKIK010000069">
    <property type="protein sequence ID" value="KAK8728927.1"/>
    <property type="molecule type" value="Genomic_DNA"/>
</dbReference>
<dbReference type="InterPro" id="IPR036719">
    <property type="entry name" value="Neuro-gated_channel_TM_sf"/>
</dbReference>
<dbReference type="GO" id="GO:0016020">
    <property type="term" value="C:membrane"/>
    <property type="evidence" value="ECO:0007669"/>
    <property type="project" value="InterPro"/>
</dbReference>
<protein>
    <submittedName>
        <fullName evidence="3">Uncharacterized protein</fullName>
    </submittedName>
</protein>
<feature type="region of interest" description="Disordered" evidence="1">
    <location>
        <begin position="138"/>
        <end position="208"/>
    </location>
</feature>
<dbReference type="AlphaFoldDB" id="A0AAW0WBK5"/>
<feature type="compositionally biased region" description="Basic residues" evidence="1">
    <location>
        <begin position="198"/>
        <end position="208"/>
    </location>
</feature>
<dbReference type="Gene3D" id="6.10.250.2810">
    <property type="match status" value="1"/>
</dbReference>
<feature type="chain" id="PRO_5043654147" evidence="2">
    <location>
        <begin position="26"/>
        <end position="208"/>
    </location>
</feature>
<feature type="compositionally biased region" description="Polar residues" evidence="1">
    <location>
        <begin position="64"/>
        <end position="74"/>
    </location>
</feature>
<feature type="signal peptide" evidence="2">
    <location>
        <begin position="1"/>
        <end position="25"/>
    </location>
</feature>
<accession>A0AAW0WBK5</accession>
<dbReference type="GO" id="GO:0006811">
    <property type="term" value="P:monoatomic ion transport"/>
    <property type="evidence" value="ECO:0007669"/>
    <property type="project" value="InterPro"/>
</dbReference>
<feature type="non-terminal residue" evidence="3">
    <location>
        <position position="1"/>
    </location>
</feature>
<dbReference type="SUPFAM" id="SSF90112">
    <property type="entry name" value="Neurotransmitter-gated ion-channel transmembrane pore"/>
    <property type="match status" value="1"/>
</dbReference>
<feature type="compositionally biased region" description="Pro residues" evidence="1">
    <location>
        <begin position="183"/>
        <end position="194"/>
    </location>
</feature>
<feature type="non-terminal residue" evidence="3">
    <location>
        <position position="208"/>
    </location>
</feature>
<proteinExistence type="predicted"/>
<evidence type="ECO:0000313" key="4">
    <source>
        <dbReference type="Proteomes" id="UP001445076"/>
    </source>
</evidence>
<name>A0AAW0WBK5_CHEQU</name>
<evidence type="ECO:0000313" key="3">
    <source>
        <dbReference type="EMBL" id="KAK8728927.1"/>
    </source>
</evidence>
<feature type="region of interest" description="Disordered" evidence="1">
    <location>
        <begin position="44"/>
        <end position="95"/>
    </location>
</feature>
<dbReference type="Proteomes" id="UP001445076">
    <property type="component" value="Unassembled WGS sequence"/>
</dbReference>
<evidence type="ECO:0000256" key="2">
    <source>
        <dbReference type="SAM" id="SignalP"/>
    </source>
</evidence>
<reference evidence="3 4" key="1">
    <citation type="journal article" date="2024" name="BMC Genomics">
        <title>Genome assembly of redclaw crayfish (Cherax quadricarinatus) provides insights into its immune adaptation and hypoxia tolerance.</title>
        <authorList>
            <person name="Liu Z."/>
            <person name="Zheng J."/>
            <person name="Li H."/>
            <person name="Fang K."/>
            <person name="Wang S."/>
            <person name="He J."/>
            <person name="Zhou D."/>
            <person name="Weng S."/>
            <person name="Chi M."/>
            <person name="Gu Z."/>
            <person name="He J."/>
            <person name="Li F."/>
            <person name="Wang M."/>
        </authorList>
    </citation>
    <scope>NUCLEOTIDE SEQUENCE [LARGE SCALE GENOMIC DNA]</scope>
    <source>
        <strain evidence="3">ZL_2023a</strain>
    </source>
</reference>
<sequence>VFMSSCTVFVFFSLMEYALVNVVLGDVPEEPTTMRNVRPRTLLQVSRPQDSPKKAAEDFEDVPSRSTIKDTGQAVSVPRRSPAVQRRANGRKSICQGELDTITTITSPAASPGNGLSPLEILAQTSCPAHLPTSAHFTTSSHLTTSQMTNGPLFSGIQDPAMHHPGMQHPGMQHHSGMQHTFGPPPPPPPPPLGPAKAPKHQRRRRER</sequence>
<evidence type="ECO:0000256" key="1">
    <source>
        <dbReference type="SAM" id="MobiDB-lite"/>
    </source>
</evidence>